<protein>
    <submittedName>
        <fullName evidence="1">Uncharacterized protein</fullName>
    </submittedName>
</protein>
<evidence type="ECO:0000313" key="2">
    <source>
        <dbReference type="Proteomes" id="UP000593818"/>
    </source>
</evidence>
<dbReference type="RefSeq" id="WP_193903252.1">
    <property type="nucleotide sequence ID" value="NZ_CP063450.1"/>
</dbReference>
<gene>
    <name evidence="1" type="ORF">INP59_04870</name>
</gene>
<name>A0A7M2XPE4_9NOCA</name>
<proteinExistence type="predicted"/>
<dbReference type="EMBL" id="CP063450">
    <property type="protein sequence ID" value="QOV99714.1"/>
    <property type="molecule type" value="Genomic_DNA"/>
</dbReference>
<accession>A0A7M2XPE4</accession>
<keyword evidence="2" id="KW-1185">Reference proteome</keyword>
<organism evidence="1 2">
    <name type="scientific">Rhodococcus pyridinivorans</name>
    <dbReference type="NCBI Taxonomy" id="103816"/>
    <lineage>
        <taxon>Bacteria</taxon>
        <taxon>Bacillati</taxon>
        <taxon>Actinomycetota</taxon>
        <taxon>Actinomycetes</taxon>
        <taxon>Mycobacteriales</taxon>
        <taxon>Nocardiaceae</taxon>
        <taxon>Rhodococcus</taxon>
    </lineage>
</organism>
<dbReference type="AlphaFoldDB" id="A0A7M2XPE4"/>
<reference evidence="1 2" key="1">
    <citation type="submission" date="2020-10" db="EMBL/GenBank/DDBJ databases">
        <title>Whole genome sequence of oil-degrading bacteria Rhodococcus pyridinivorans strain 5Ap.</title>
        <authorList>
            <person name="Akhremchuk A.E."/>
            <person name="Valentovich L.N."/>
            <person name="Charniauskaya M.I."/>
            <person name="Bukliarevich H.A."/>
            <person name="Titok M.A."/>
        </authorList>
    </citation>
    <scope>NUCLEOTIDE SEQUENCE [LARGE SCALE GENOMIC DNA]</scope>
    <source>
        <strain evidence="1 2">5Ap</strain>
    </source>
</reference>
<evidence type="ECO:0000313" key="1">
    <source>
        <dbReference type="EMBL" id="QOV99714.1"/>
    </source>
</evidence>
<dbReference type="Proteomes" id="UP000593818">
    <property type="component" value="Chromosome"/>
</dbReference>
<sequence length="105" mass="10921">MTIHDDLTKAEATLTVSMALYAAAVGDDERVAQLAAHDDPDVIREAFAMLASWTAATVRAAVGSRSATIALLADSAEAAYLEAAYAVPETGAHAVLEDEKGEHHG</sequence>